<evidence type="ECO:0000313" key="13">
    <source>
        <dbReference type="Proteomes" id="UP001228019"/>
    </source>
</evidence>
<keyword evidence="10" id="KW-1003">Cell membrane</keyword>
<dbReference type="NCBIfam" id="NF002924">
    <property type="entry name" value="PRK03562.1"/>
    <property type="match status" value="1"/>
</dbReference>
<dbReference type="Pfam" id="PF02254">
    <property type="entry name" value="TrkA_N"/>
    <property type="match status" value="1"/>
</dbReference>
<protein>
    <recommendedName>
        <fullName evidence="10">Glutathione-regulated potassium-efflux system protein KefC</fullName>
    </recommendedName>
    <alternativeName>
        <fullName evidence="10">K(+)/H(+) antiporter</fullName>
    </alternativeName>
</protein>
<evidence type="ECO:0000256" key="10">
    <source>
        <dbReference type="HAMAP-Rule" id="MF_01413"/>
    </source>
</evidence>
<feature type="transmembrane region" description="Helical" evidence="10">
    <location>
        <begin position="181"/>
        <end position="202"/>
    </location>
</feature>
<feature type="transmembrane region" description="Helical" evidence="10">
    <location>
        <begin position="214"/>
        <end position="233"/>
    </location>
</feature>
<feature type="transmembrane region" description="Helical" evidence="10">
    <location>
        <begin position="359"/>
        <end position="379"/>
    </location>
</feature>
<feature type="transmembrane region" description="Helical" evidence="10">
    <location>
        <begin position="147"/>
        <end position="169"/>
    </location>
</feature>
<evidence type="ECO:0000256" key="4">
    <source>
        <dbReference type="ARBA" id="ARBA00022538"/>
    </source>
</evidence>
<evidence type="ECO:0000256" key="8">
    <source>
        <dbReference type="ARBA" id="ARBA00023065"/>
    </source>
</evidence>
<feature type="transmembrane region" description="Helical" evidence="10">
    <location>
        <begin position="86"/>
        <end position="109"/>
    </location>
</feature>
<dbReference type="Gene3D" id="1.20.1530.20">
    <property type="match status" value="1"/>
</dbReference>
<feature type="transmembrane region" description="Helical" evidence="10">
    <location>
        <begin position="55"/>
        <end position="74"/>
    </location>
</feature>
<accession>A0ABT9BYZ2</accession>
<organism evidence="12 13">
    <name type="scientific">Pseudomonas citrulli</name>
    <dbReference type="NCBI Taxonomy" id="3064347"/>
    <lineage>
        <taxon>Bacteria</taxon>
        <taxon>Pseudomonadati</taxon>
        <taxon>Pseudomonadota</taxon>
        <taxon>Gammaproteobacteria</taxon>
        <taxon>Pseudomonadales</taxon>
        <taxon>Pseudomonadaceae</taxon>
        <taxon>Pseudomonas</taxon>
    </lineage>
</organism>
<comment type="subunit">
    <text evidence="10">Homodimer. Interacts with the regulatory subunit KefF.</text>
</comment>
<dbReference type="RefSeq" id="WP_304552200.1">
    <property type="nucleotide sequence ID" value="NZ_JAUQOP010000003.1"/>
</dbReference>
<keyword evidence="6 10" id="KW-0630">Potassium</keyword>
<feature type="transmembrane region" description="Helical" evidence="10">
    <location>
        <begin position="239"/>
        <end position="258"/>
    </location>
</feature>
<evidence type="ECO:0000313" key="12">
    <source>
        <dbReference type="EMBL" id="MDO7896069.1"/>
    </source>
</evidence>
<evidence type="ECO:0000256" key="1">
    <source>
        <dbReference type="ARBA" id="ARBA00004141"/>
    </source>
</evidence>
<feature type="transmembrane region" description="Helical" evidence="10">
    <location>
        <begin position="296"/>
        <end position="318"/>
    </location>
</feature>
<evidence type="ECO:0000259" key="11">
    <source>
        <dbReference type="PROSITE" id="PS51201"/>
    </source>
</evidence>
<comment type="function">
    <text evidence="10">Pore-forming subunit of a potassium efflux system that confers protection against electrophiles. Catalyzes K(+)/H(+) antiport.</text>
</comment>
<feature type="domain" description="RCK N-terminal" evidence="11">
    <location>
        <begin position="399"/>
        <end position="518"/>
    </location>
</feature>
<keyword evidence="9 10" id="KW-0472">Membrane</keyword>
<dbReference type="InterPro" id="IPR023941">
    <property type="entry name" value="K_H_efflux_KefC"/>
</dbReference>
<dbReference type="Proteomes" id="UP001228019">
    <property type="component" value="Unassembled WGS sequence"/>
</dbReference>
<proteinExistence type="inferred from homology"/>
<dbReference type="SUPFAM" id="SSF51735">
    <property type="entry name" value="NAD(P)-binding Rossmann-fold domains"/>
    <property type="match status" value="1"/>
</dbReference>
<keyword evidence="13" id="KW-1185">Reference proteome</keyword>
<gene>
    <name evidence="10 12" type="primary">kefC</name>
    <name evidence="12" type="ORF">Q6A48_04100</name>
</gene>
<dbReference type="InterPro" id="IPR038770">
    <property type="entry name" value="Na+/solute_symporter_sf"/>
</dbReference>
<keyword evidence="5 10" id="KW-0812">Transmembrane</keyword>
<keyword evidence="3 10" id="KW-0050">Antiport</keyword>
<dbReference type="PROSITE" id="PS51201">
    <property type="entry name" value="RCK_N"/>
    <property type="match status" value="1"/>
</dbReference>
<sequence length="604" mass="64852">MPTHSLIELLIYLGSAALIVPIAVRLGLGPVLGYLLAGCAIGPWGLKLVTDVEAILEFAEIGVVLMLFIIGLELDPKRLWALRKMVFGGGALQMFACGAAIASFCAVLGLNWTAALLVGLTLSLSSTAIAMQAMSERNLTATAVGRSSFAVLLFQDIAAIPLVAMIPLLAAHGGTPSGADLAVSIGKIVAAVGIVVVLGRYVSRPLLRFVAKSGLREIFSAVALFLVFGFGFLLEEAGLSMAMGAFLAGVLLASSEYRHALESDIEPFKGLLLGLFFIGVGMSIDFGTLIDAPLKVLTLTLGFILIKLLVIRCIGRLLNVPAGQRSWQAVLLGQGSEFAFVVFGAAATAGILTEQWGKSLTLAVALSMCLTPLLILLLARVESASQQNRRESDLVTPQTPRVIIAGFGRFGQIAGRLLMSCGVEVVVLDHDPDNIETLRKFGVKVFYGDATRLDLLEAAGAGQAVVMINAIDDQEDNLKLARLAREHFPGLKLLARARDMGHIIALRKLGVEAAERETFESALSLGRSALVQMGVGSYEARERADQFRRLNLQMLDEIVAHPEDDLDFRHNAYRRANALLEEMFNEDRARPTPGWTEQHRSEAD</sequence>
<dbReference type="InterPro" id="IPR003148">
    <property type="entry name" value="RCK_N"/>
</dbReference>
<evidence type="ECO:0000256" key="2">
    <source>
        <dbReference type="ARBA" id="ARBA00022448"/>
    </source>
</evidence>
<keyword evidence="4 10" id="KW-0633">Potassium transport</keyword>
<dbReference type="NCBIfam" id="TIGR00932">
    <property type="entry name" value="2a37"/>
    <property type="match status" value="1"/>
</dbReference>
<comment type="similarity">
    <text evidence="10">Belongs to the monovalent cation:proton antiporter 2 (CPA2) transporter (TC 2.A.37) family. KefC subfamily.</text>
</comment>
<dbReference type="HAMAP" id="MF_01413">
    <property type="entry name" value="K_H_efflux_KefC"/>
    <property type="match status" value="1"/>
</dbReference>
<reference evidence="12 13" key="1">
    <citation type="submission" date="2023-07" db="EMBL/GenBank/DDBJ databases">
        <title>Identification of four novel Pseudomonas species associated with bacterial leaf spot of cucurbits.</title>
        <authorList>
            <person name="Fullem K.R."/>
        </authorList>
    </citation>
    <scope>NUCLEOTIDE SEQUENCE [LARGE SCALE GENOMIC DNA]</scope>
    <source>
        <strain evidence="12 13">K18</strain>
    </source>
</reference>
<feature type="transmembrane region" description="Helical" evidence="10">
    <location>
        <begin position="115"/>
        <end position="135"/>
    </location>
</feature>
<evidence type="ECO:0000256" key="7">
    <source>
        <dbReference type="ARBA" id="ARBA00022989"/>
    </source>
</evidence>
<evidence type="ECO:0000256" key="3">
    <source>
        <dbReference type="ARBA" id="ARBA00022449"/>
    </source>
</evidence>
<evidence type="ECO:0000256" key="6">
    <source>
        <dbReference type="ARBA" id="ARBA00022958"/>
    </source>
</evidence>
<dbReference type="InterPro" id="IPR036291">
    <property type="entry name" value="NAD(P)-bd_dom_sf"/>
</dbReference>
<dbReference type="InterPro" id="IPR004771">
    <property type="entry name" value="K/H_exchanger"/>
</dbReference>
<dbReference type="PANTHER" id="PTHR46157:SF3">
    <property type="entry name" value="GLUTATHIONE-REGULATED POTASSIUM-EFFLUX SYSTEM PROTEIN KEFC"/>
    <property type="match status" value="1"/>
</dbReference>
<dbReference type="PANTHER" id="PTHR46157">
    <property type="entry name" value="K(+) EFFLUX ANTIPORTER 3, CHLOROPLASTIC"/>
    <property type="match status" value="1"/>
</dbReference>
<evidence type="ECO:0000256" key="9">
    <source>
        <dbReference type="ARBA" id="ARBA00023136"/>
    </source>
</evidence>
<feature type="transmembrane region" description="Helical" evidence="10">
    <location>
        <begin position="270"/>
        <end position="290"/>
    </location>
</feature>
<dbReference type="EMBL" id="JAUQOP010000003">
    <property type="protein sequence ID" value="MDO7896069.1"/>
    <property type="molecule type" value="Genomic_DNA"/>
</dbReference>
<dbReference type="Gene3D" id="3.40.50.720">
    <property type="entry name" value="NAD(P)-binding Rossmann-like Domain"/>
    <property type="match status" value="1"/>
</dbReference>
<name>A0ABT9BYZ2_9PSED</name>
<keyword evidence="7 10" id="KW-1133">Transmembrane helix</keyword>
<keyword evidence="2 10" id="KW-0813">Transport</keyword>
<evidence type="ECO:0000256" key="5">
    <source>
        <dbReference type="ARBA" id="ARBA00022692"/>
    </source>
</evidence>
<comment type="subcellular location">
    <subcellularLocation>
        <location evidence="10">Cell inner membrane</location>
        <topology evidence="10">Multi-pass membrane protein</topology>
    </subcellularLocation>
    <subcellularLocation>
        <location evidence="1">Membrane</location>
        <topology evidence="1">Multi-pass membrane protein</topology>
    </subcellularLocation>
</comment>
<feature type="transmembrane region" description="Helical" evidence="10">
    <location>
        <begin position="330"/>
        <end position="353"/>
    </location>
</feature>
<keyword evidence="8 10" id="KW-0406">Ion transport</keyword>
<dbReference type="Pfam" id="PF00999">
    <property type="entry name" value="Na_H_Exchanger"/>
    <property type="match status" value="1"/>
</dbReference>
<keyword evidence="10" id="KW-0997">Cell inner membrane</keyword>
<comment type="caution">
    <text evidence="12">The sequence shown here is derived from an EMBL/GenBank/DDBJ whole genome shotgun (WGS) entry which is preliminary data.</text>
</comment>
<feature type="transmembrane region" description="Helical" evidence="10">
    <location>
        <begin position="6"/>
        <end position="24"/>
    </location>
</feature>
<dbReference type="InterPro" id="IPR006153">
    <property type="entry name" value="Cation/H_exchanger_TM"/>
</dbReference>